<dbReference type="EMBL" id="SLVM01000001">
    <property type="protein sequence ID" value="TCM88089.1"/>
    <property type="molecule type" value="Genomic_DNA"/>
</dbReference>
<keyword evidence="2" id="KW-1185">Reference proteome</keyword>
<name>A0A4R1Z336_9RHOB</name>
<proteinExistence type="predicted"/>
<protein>
    <submittedName>
        <fullName evidence="1">Uncharacterized protein</fullName>
    </submittedName>
</protein>
<evidence type="ECO:0000313" key="2">
    <source>
        <dbReference type="Proteomes" id="UP000295277"/>
    </source>
</evidence>
<dbReference type="Proteomes" id="UP000295277">
    <property type="component" value="Unassembled WGS sequence"/>
</dbReference>
<sequence>MTAGIAGKMAGAALVAALAGCTPPPPPESYPRLVPVEPILARAAQPGATEQDTEALEARAAALRARAAALRARDL</sequence>
<reference evidence="1 2" key="1">
    <citation type="submission" date="2019-03" db="EMBL/GenBank/DDBJ databases">
        <title>Genomic Encyclopedia of Type Strains, Phase IV (KMG-IV): sequencing the most valuable type-strain genomes for metagenomic binning, comparative biology and taxonomic classification.</title>
        <authorList>
            <person name="Goeker M."/>
        </authorList>
    </citation>
    <scope>NUCLEOTIDE SEQUENCE [LARGE SCALE GENOMIC DNA]</scope>
    <source>
        <strain evidence="1 2">DSM 21153</strain>
    </source>
</reference>
<organism evidence="1 2">
    <name type="scientific">Rhodovulum steppense</name>
    <dbReference type="NCBI Taxonomy" id="540251"/>
    <lineage>
        <taxon>Bacteria</taxon>
        <taxon>Pseudomonadati</taxon>
        <taxon>Pseudomonadota</taxon>
        <taxon>Alphaproteobacteria</taxon>
        <taxon>Rhodobacterales</taxon>
        <taxon>Paracoccaceae</taxon>
        <taxon>Rhodovulum</taxon>
    </lineage>
</organism>
<dbReference type="RefSeq" id="WP_132693100.1">
    <property type="nucleotide sequence ID" value="NZ_SLVM01000001.1"/>
</dbReference>
<dbReference type="AlphaFoldDB" id="A0A4R1Z336"/>
<comment type="caution">
    <text evidence="1">The sequence shown here is derived from an EMBL/GenBank/DDBJ whole genome shotgun (WGS) entry which is preliminary data.</text>
</comment>
<gene>
    <name evidence="1" type="ORF">EV216_10199</name>
</gene>
<evidence type="ECO:0000313" key="1">
    <source>
        <dbReference type="EMBL" id="TCM88089.1"/>
    </source>
</evidence>
<accession>A0A4R1Z336</accession>